<protein>
    <submittedName>
        <fullName evidence="2">BgTH12-07833</fullName>
    </submittedName>
</protein>
<evidence type="ECO:0000313" key="2">
    <source>
        <dbReference type="EMBL" id="CAD6506607.1"/>
    </source>
</evidence>
<dbReference type="EMBL" id="CAJHIT010000011">
    <property type="protein sequence ID" value="CAD6506607.1"/>
    <property type="molecule type" value="Genomic_DNA"/>
</dbReference>
<dbReference type="Proteomes" id="UP000683417">
    <property type="component" value="Unassembled WGS sequence"/>
</dbReference>
<gene>
    <name evidence="2" type="ORF">BGTH12_LOCUS7965</name>
</gene>
<evidence type="ECO:0000256" key="1">
    <source>
        <dbReference type="SAM" id="SignalP"/>
    </source>
</evidence>
<sequence>MKFLSAASTVALAGLLFLVPFAQGEALFKCRNGVEFPEMNPEFLQATCDLKEAKYGDPLGPNGEVYPTSRFGQMTLAGCYKDHLIQLIDTIPTYRIYQRDQGQWHQCIFQAET</sequence>
<accession>A0A9W4DA72</accession>
<dbReference type="AlphaFoldDB" id="A0A9W4DA72"/>
<evidence type="ECO:0000313" key="3">
    <source>
        <dbReference type="Proteomes" id="UP000683417"/>
    </source>
</evidence>
<name>A0A9W4DA72_BLUGR</name>
<feature type="chain" id="PRO_5040861864" evidence="1">
    <location>
        <begin position="25"/>
        <end position="113"/>
    </location>
</feature>
<comment type="caution">
    <text evidence="2">The sequence shown here is derived from an EMBL/GenBank/DDBJ whole genome shotgun (WGS) entry which is preliminary data.</text>
</comment>
<reference evidence="2" key="1">
    <citation type="submission" date="2020-10" db="EMBL/GenBank/DDBJ databases">
        <authorList>
            <person name="Muller C M."/>
        </authorList>
    </citation>
    <scope>NUCLEOTIDE SEQUENCE</scope>
    <source>
        <strain evidence="2">THUN-12</strain>
    </source>
</reference>
<proteinExistence type="predicted"/>
<organism evidence="2 3">
    <name type="scientific">Blumeria graminis f. sp. triticale</name>
    <dbReference type="NCBI Taxonomy" id="1689686"/>
    <lineage>
        <taxon>Eukaryota</taxon>
        <taxon>Fungi</taxon>
        <taxon>Dikarya</taxon>
        <taxon>Ascomycota</taxon>
        <taxon>Pezizomycotina</taxon>
        <taxon>Leotiomycetes</taxon>
        <taxon>Erysiphales</taxon>
        <taxon>Erysiphaceae</taxon>
        <taxon>Blumeria</taxon>
    </lineage>
</organism>
<keyword evidence="1" id="KW-0732">Signal</keyword>
<feature type="signal peptide" evidence="1">
    <location>
        <begin position="1"/>
        <end position="24"/>
    </location>
</feature>